<protein>
    <submittedName>
        <fullName evidence="2">Unannotated protein</fullName>
    </submittedName>
</protein>
<sequence>MSERSDTGEASAQRRSPLLVFVRLVLPVLIIIAGIALAAIGRSESAYEVGALLISAGLSVALLNLLYRVGVKGDSDRDREADARDYFERTGHWPSD</sequence>
<evidence type="ECO:0000313" key="2">
    <source>
        <dbReference type="EMBL" id="CAB4338845.1"/>
    </source>
</evidence>
<evidence type="ECO:0000256" key="1">
    <source>
        <dbReference type="SAM" id="Phobius"/>
    </source>
</evidence>
<proteinExistence type="predicted"/>
<reference evidence="2" key="1">
    <citation type="submission" date="2020-05" db="EMBL/GenBank/DDBJ databases">
        <authorList>
            <person name="Chiriac C."/>
            <person name="Salcher M."/>
            <person name="Ghai R."/>
            <person name="Kavagutti S V."/>
        </authorList>
    </citation>
    <scope>NUCLEOTIDE SEQUENCE</scope>
</reference>
<keyword evidence="1" id="KW-0812">Transmembrane</keyword>
<keyword evidence="1" id="KW-1133">Transmembrane helix</keyword>
<dbReference type="AlphaFoldDB" id="A0A6J5Z874"/>
<organism evidence="2">
    <name type="scientific">freshwater metagenome</name>
    <dbReference type="NCBI Taxonomy" id="449393"/>
    <lineage>
        <taxon>unclassified sequences</taxon>
        <taxon>metagenomes</taxon>
        <taxon>ecological metagenomes</taxon>
    </lineage>
</organism>
<keyword evidence="1" id="KW-0472">Membrane</keyword>
<feature type="transmembrane region" description="Helical" evidence="1">
    <location>
        <begin position="46"/>
        <end position="67"/>
    </location>
</feature>
<dbReference type="EMBL" id="CAESAN010000022">
    <property type="protein sequence ID" value="CAB4338845.1"/>
    <property type="molecule type" value="Genomic_DNA"/>
</dbReference>
<feature type="transmembrane region" description="Helical" evidence="1">
    <location>
        <begin position="20"/>
        <end position="40"/>
    </location>
</feature>
<gene>
    <name evidence="2" type="ORF">UFOPK3547_00396</name>
</gene>
<name>A0A6J5Z874_9ZZZZ</name>
<accession>A0A6J5Z874</accession>